<accession>A0AAP3GX26</accession>
<dbReference type="GeneID" id="97458958"/>
<evidence type="ECO:0000259" key="3">
    <source>
        <dbReference type="PROSITE" id="PS50937"/>
    </source>
</evidence>
<feature type="domain" description="HTH merR-type" evidence="3">
    <location>
        <begin position="3"/>
        <end position="72"/>
    </location>
</feature>
<evidence type="ECO:0000256" key="1">
    <source>
        <dbReference type="ARBA" id="ARBA00023125"/>
    </source>
</evidence>
<dbReference type="PANTHER" id="PTHR30204">
    <property type="entry name" value="REDOX-CYCLING DRUG-SENSING TRANSCRIPTIONAL ACTIVATOR SOXR"/>
    <property type="match status" value="1"/>
</dbReference>
<organism evidence="4 5">
    <name type="scientific">Lactobacillus mulieris</name>
    <dbReference type="NCBI Taxonomy" id="2508708"/>
    <lineage>
        <taxon>Bacteria</taxon>
        <taxon>Bacillati</taxon>
        <taxon>Bacillota</taxon>
        <taxon>Bacilli</taxon>
        <taxon>Lactobacillales</taxon>
        <taxon>Lactobacillaceae</taxon>
        <taxon>Lactobacillus</taxon>
    </lineage>
</organism>
<sequence length="135" mass="15859">MANLTITEISKKYNITTDTIRYYERIGLLPNIPRKSNGNRYFTDGMQHFLEMVICLRHSGVSVDSLVEYVALIQKGDATLDARKELLEEQRDLLEEKKHNLQRSIDRLNHKISLYESGEITEDKSYFKEYKINED</sequence>
<feature type="coiled-coil region" evidence="2">
    <location>
        <begin position="77"/>
        <end position="111"/>
    </location>
</feature>
<evidence type="ECO:0000256" key="2">
    <source>
        <dbReference type="SAM" id="Coils"/>
    </source>
</evidence>
<dbReference type="AlphaFoldDB" id="A0AAP3GX26"/>
<evidence type="ECO:0000313" key="4">
    <source>
        <dbReference type="EMBL" id="MCZ3844456.1"/>
    </source>
</evidence>
<dbReference type="Proteomes" id="UP001213015">
    <property type="component" value="Unassembled WGS sequence"/>
</dbReference>
<reference evidence="4" key="1">
    <citation type="submission" date="2022-01" db="EMBL/GenBank/DDBJ databases">
        <title>VMRC isolate genome collection.</title>
        <authorList>
            <person name="France M."/>
            <person name="Rutt L."/>
            <person name="Humphrys M."/>
            <person name="Ravel J."/>
        </authorList>
    </citation>
    <scope>NUCLEOTIDE SEQUENCE</scope>
    <source>
        <strain evidence="4">C0127B5</strain>
    </source>
</reference>
<dbReference type="InterPro" id="IPR000551">
    <property type="entry name" value="MerR-type_HTH_dom"/>
</dbReference>
<dbReference type="GO" id="GO:0003677">
    <property type="term" value="F:DNA binding"/>
    <property type="evidence" value="ECO:0007669"/>
    <property type="project" value="UniProtKB-KW"/>
</dbReference>
<dbReference type="CDD" id="cd01109">
    <property type="entry name" value="HTH_YyaN"/>
    <property type="match status" value="1"/>
</dbReference>
<dbReference type="PROSITE" id="PS50937">
    <property type="entry name" value="HTH_MERR_2"/>
    <property type="match status" value="1"/>
</dbReference>
<keyword evidence="1" id="KW-0238">DNA-binding</keyword>
<protein>
    <submittedName>
        <fullName evidence="4">MerR family transcriptional regulator</fullName>
    </submittedName>
</protein>
<dbReference type="EMBL" id="JAKHLF010000003">
    <property type="protein sequence ID" value="MCZ3844456.1"/>
    <property type="molecule type" value="Genomic_DNA"/>
</dbReference>
<dbReference type="Gene3D" id="1.10.1660.10">
    <property type="match status" value="1"/>
</dbReference>
<gene>
    <name evidence="4" type="ORF">L2422_02805</name>
</gene>
<keyword evidence="2" id="KW-0175">Coiled coil</keyword>
<dbReference type="PANTHER" id="PTHR30204:SF98">
    <property type="entry name" value="HTH-TYPE TRANSCRIPTIONAL REGULATOR ADHR"/>
    <property type="match status" value="1"/>
</dbReference>
<dbReference type="SMART" id="SM00422">
    <property type="entry name" value="HTH_MERR"/>
    <property type="match status" value="1"/>
</dbReference>
<name>A0AAP3GX26_9LACO</name>
<dbReference type="InterPro" id="IPR009061">
    <property type="entry name" value="DNA-bd_dom_put_sf"/>
</dbReference>
<proteinExistence type="predicted"/>
<dbReference type="GO" id="GO:0003700">
    <property type="term" value="F:DNA-binding transcription factor activity"/>
    <property type="evidence" value="ECO:0007669"/>
    <property type="project" value="InterPro"/>
</dbReference>
<dbReference type="InterPro" id="IPR047057">
    <property type="entry name" value="MerR_fam"/>
</dbReference>
<comment type="caution">
    <text evidence="4">The sequence shown here is derived from an EMBL/GenBank/DDBJ whole genome shotgun (WGS) entry which is preliminary data.</text>
</comment>
<dbReference type="Pfam" id="PF00376">
    <property type="entry name" value="MerR"/>
    <property type="match status" value="1"/>
</dbReference>
<dbReference type="SUPFAM" id="SSF46955">
    <property type="entry name" value="Putative DNA-binding domain"/>
    <property type="match status" value="1"/>
</dbReference>
<evidence type="ECO:0000313" key="5">
    <source>
        <dbReference type="Proteomes" id="UP001213015"/>
    </source>
</evidence>
<dbReference type="RefSeq" id="WP_006586275.1">
    <property type="nucleotide sequence ID" value="NZ_CABMGH010000047.1"/>
</dbReference>